<dbReference type="RefSeq" id="WP_128270953.1">
    <property type="nucleotide sequence ID" value="NZ_SAUW01000039.1"/>
</dbReference>
<dbReference type="EMBL" id="SAUW01000039">
    <property type="protein sequence ID" value="RWR05200.1"/>
    <property type="molecule type" value="Genomic_DNA"/>
</dbReference>
<accession>A0A443IK39</accession>
<dbReference type="SMART" id="SM00342">
    <property type="entry name" value="HTH_ARAC"/>
    <property type="match status" value="1"/>
</dbReference>
<dbReference type="Proteomes" id="UP000285710">
    <property type="component" value="Unassembled WGS sequence"/>
</dbReference>
<dbReference type="GO" id="GO:0043565">
    <property type="term" value="F:sequence-specific DNA binding"/>
    <property type="evidence" value="ECO:0007669"/>
    <property type="project" value="InterPro"/>
</dbReference>
<protein>
    <submittedName>
        <fullName evidence="4">AraC family transcriptional regulator</fullName>
    </submittedName>
</protein>
<dbReference type="InterPro" id="IPR009057">
    <property type="entry name" value="Homeodomain-like_sf"/>
</dbReference>
<evidence type="ECO:0000313" key="4">
    <source>
        <dbReference type="EMBL" id="RWR05200.1"/>
    </source>
</evidence>
<dbReference type="PANTHER" id="PTHR43436:SF1">
    <property type="entry name" value="TRANSCRIPTIONAL REGULATORY PROTEIN"/>
    <property type="match status" value="1"/>
</dbReference>
<dbReference type="InterPro" id="IPR009594">
    <property type="entry name" value="Tscrpt_reg_HTH_AraC_N"/>
</dbReference>
<gene>
    <name evidence="4" type="ORF">D2T33_20115</name>
</gene>
<dbReference type="GO" id="GO:0003700">
    <property type="term" value="F:DNA-binding transcription factor activity"/>
    <property type="evidence" value="ECO:0007669"/>
    <property type="project" value="InterPro"/>
</dbReference>
<comment type="caution">
    <text evidence="4">The sequence shown here is derived from an EMBL/GenBank/DDBJ whole genome shotgun (WGS) entry which is preliminary data.</text>
</comment>
<evidence type="ECO:0000259" key="3">
    <source>
        <dbReference type="PROSITE" id="PS01124"/>
    </source>
</evidence>
<keyword evidence="1" id="KW-0805">Transcription regulation</keyword>
<dbReference type="Pfam" id="PF12833">
    <property type="entry name" value="HTH_18"/>
    <property type="match status" value="1"/>
</dbReference>
<dbReference type="AlphaFoldDB" id="A0A443IK39"/>
<proteinExistence type="predicted"/>
<name>A0A443IK39_9RHOB</name>
<feature type="domain" description="HTH araC/xylS-type" evidence="3">
    <location>
        <begin position="206"/>
        <end position="304"/>
    </location>
</feature>
<dbReference type="Pfam" id="PF06719">
    <property type="entry name" value="AraC_N"/>
    <property type="match status" value="1"/>
</dbReference>
<evidence type="ECO:0000313" key="5">
    <source>
        <dbReference type="Proteomes" id="UP000285710"/>
    </source>
</evidence>
<evidence type="ECO:0000256" key="1">
    <source>
        <dbReference type="ARBA" id="ARBA00023015"/>
    </source>
</evidence>
<reference evidence="4 5" key="1">
    <citation type="submission" date="2019-01" db="EMBL/GenBank/DDBJ databases">
        <title>Sinorhodobacter populi sp. nov. isolated from the symptomatic bark tissue of Populus euramericana canker.</title>
        <authorList>
            <person name="Xu G."/>
        </authorList>
    </citation>
    <scope>NUCLEOTIDE SEQUENCE [LARGE SCALE GENOMIC DNA]</scope>
    <source>
        <strain evidence="4 5">2D-5</strain>
    </source>
</reference>
<dbReference type="InterPro" id="IPR018060">
    <property type="entry name" value="HTH_AraC"/>
</dbReference>
<dbReference type="Gene3D" id="1.10.10.60">
    <property type="entry name" value="Homeodomain-like"/>
    <property type="match status" value="2"/>
</dbReference>
<sequence length="324" mass="36316">MEYRTTPEDESRRQDTQAIRDELSDKILNLLGAGQELDAPQLGLFLTKRTSPMPPTPYQYDPSLAMIIRGRKRVILGDTTYWYDESLFLLTAVNLPTITEVLGASPEDPYISIVLKLDLVAAKQLISEIDADEPSTPSGSAMAVGPATRPLFDALGRLIDLVDAPEDARILGDLIQREMLYRLLTSPSGARLRQIVRIGTQSNRVARAVMWLRENYRSPLRVEELARLSGMGVSTLHHHFRVLTAMSPLQFQKHLRLHEARRLLLEGEMDAGTAALDVGYESATQFNREYRRLFGSPPIRDVKSLRSHATLKAEAASAVKDWLI</sequence>
<dbReference type="PANTHER" id="PTHR43436">
    <property type="entry name" value="ARAC-FAMILY TRANSCRIPTIONAL REGULATOR"/>
    <property type="match status" value="1"/>
</dbReference>
<keyword evidence="5" id="KW-1185">Reference proteome</keyword>
<reference evidence="4 5" key="2">
    <citation type="submission" date="2019-01" db="EMBL/GenBank/DDBJ databases">
        <authorList>
            <person name="Li Y."/>
        </authorList>
    </citation>
    <scope>NUCLEOTIDE SEQUENCE [LARGE SCALE GENOMIC DNA]</scope>
    <source>
        <strain evidence="4 5">2D-5</strain>
    </source>
</reference>
<organism evidence="4 5">
    <name type="scientific">Paenirhodobacter populi</name>
    <dbReference type="NCBI Taxonomy" id="2306993"/>
    <lineage>
        <taxon>Bacteria</taxon>
        <taxon>Pseudomonadati</taxon>
        <taxon>Pseudomonadota</taxon>
        <taxon>Alphaproteobacteria</taxon>
        <taxon>Rhodobacterales</taxon>
        <taxon>Rhodobacter group</taxon>
        <taxon>Paenirhodobacter</taxon>
    </lineage>
</organism>
<keyword evidence="2" id="KW-0804">Transcription</keyword>
<dbReference type="SUPFAM" id="SSF46689">
    <property type="entry name" value="Homeodomain-like"/>
    <property type="match status" value="2"/>
</dbReference>
<evidence type="ECO:0000256" key="2">
    <source>
        <dbReference type="ARBA" id="ARBA00023163"/>
    </source>
</evidence>
<dbReference type="PROSITE" id="PS01124">
    <property type="entry name" value="HTH_ARAC_FAMILY_2"/>
    <property type="match status" value="1"/>
</dbReference>